<accession>A0ABN9YDU7</accession>
<organism evidence="2 3">
    <name type="scientific">Prorocentrum cordatum</name>
    <dbReference type="NCBI Taxonomy" id="2364126"/>
    <lineage>
        <taxon>Eukaryota</taxon>
        <taxon>Sar</taxon>
        <taxon>Alveolata</taxon>
        <taxon>Dinophyceae</taxon>
        <taxon>Prorocentrales</taxon>
        <taxon>Prorocentraceae</taxon>
        <taxon>Prorocentrum</taxon>
    </lineage>
</organism>
<keyword evidence="3" id="KW-1185">Reference proteome</keyword>
<proteinExistence type="predicted"/>
<feature type="compositionally biased region" description="Polar residues" evidence="1">
    <location>
        <begin position="69"/>
        <end position="79"/>
    </location>
</feature>
<dbReference type="Proteomes" id="UP001189429">
    <property type="component" value="Unassembled WGS sequence"/>
</dbReference>
<reference evidence="2" key="1">
    <citation type="submission" date="2023-10" db="EMBL/GenBank/DDBJ databases">
        <authorList>
            <person name="Chen Y."/>
            <person name="Shah S."/>
            <person name="Dougan E. K."/>
            <person name="Thang M."/>
            <person name="Chan C."/>
        </authorList>
    </citation>
    <scope>NUCLEOTIDE SEQUENCE [LARGE SCALE GENOMIC DNA]</scope>
</reference>
<evidence type="ECO:0000313" key="2">
    <source>
        <dbReference type="EMBL" id="CAK0910984.1"/>
    </source>
</evidence>
<evidence type="ECO:0000256" key="1">
    <source>
        <dbReference type="SAM" id="MobiDB-lite"/>
    </source>
</evidence>
<name>A0ABN9YDU7_9DINO</name>
<dbReference type="EMBL" id="CAUYUJ010022503">
    <property type="protein sequence ID" value="CAK0910984.1"/>
    <property type="molecule type" value="Genomic_DNA"/>
</dbReference>
<evidence type="ECO:0000313" key="3">
    <source>
        <dbReference type="Proteomes" id="UP001189429"/>
    </source>
</evidence>
<feature type="region of interest" description="Disordered" evidence="1">
    <location>
        <begin position="59"/>
        <end position="91"/>
    </location>
</feature>
<protein>
    <submittedName>
        <fullName evidence="2">Uncharacterized protein</fullName>
    </submittedName>
</protein>
<feature type="compositionally biased region" description="Basic and acidic residues" evidence="1">
    <location>
        <begin position="80"/>
        <end position="91"/>
    </location>
</feature>
<sequence>MIGTKFDILANFCPYGMNICCWALCPRGGPFLVVGARLQGLGPRAPPCPVSAVLPGGSHRRPIVGTPVKSGTSRISQDTRAPERAADVDRSSLQRALSPGGAFSVMAGHVLVQEALGSAVCRRVQVDVPSPPEPSPGRRPLPSWGGTFARPASGMWVASKIIPVMYRWELIPGIASPEWHAKAATIKYNHYTEGIVYSPYDTGEPITEMPAQCAGKMYLRQKGGGWKFQSEME</sequence>
<gene>
    <name evidence="2" type="ORF">PCOR1329_LOCUS84995</name>
</gene>
<comment type="caution">
    <text evidence="2">The sequence shown here is derived from an EMBL/GenBank/DDBJ whole genome shotgun (WGS) entry which is preliminary data.</text>
</comment>